<evidence type="ECO:0000313" key="7">
    <source>
        <dbReference type="Proteomes" id="UP000694428"/>
    </source>
</evidence>
<keyword evidence="5" id="KW-1133">Transmembrane helix</keyword>
<dbReference type="PANTHER" id="PTHR24300:SF291">
    <property type="entry name" value="CYTOCHROME P450 2W1"/>
    <property type="match status" value="1"/>
</dbReference>
<feature type="transmembrane region" description="Helical" evidence="5">
    <location>
        <begin position="206"/>
        <end position="228"/>
    </location>
</feature>
<evidence type="ECO:0000256" key="2">
    <source>
        <dbReference type="ARBA" id="ARBA00010617"/>
    </source>
</evidence>
<evidence type="ECO:0000256" key="3">
    <source>
        <dbReference type="ARBA" id="ARBA00022723"/>
    </source>
</evidence>
<keyword evidence="5" id="KW-0812">Transmembrane</keyword>
<sequence length="546" mass="61226">MAALVPLLTCAALFITALLCVVKAFKRSALNLPPGPFPLPIIGNLHLLDIRRQDRSLMKISEKYGPVFTVHLGMQQTVVLSGYEAVKDALLNTADVFADRPAIPIFHHIQRGNGVFFSSQELWKTTRRFTLAAMRDLGMGKRLAEERMLEELQFLVELVTSFQGEPFRLRLLNAAPTNITFAILFGRRFDYGDPTFVTLLRLIDEVMLLLGSPFLHLFNFYPFLGFLLKPHKMILKKVEEVCVILKKHIQESKANINGNNLTSYIDALVFKQEEDNKSNTLFHDANVLASALDLLMAGTETTSTTLQWAVLLMMKYPEIQRKVHAEIERVLGPDCLPTFEDRKNMPFTNAVIHEVQRFVTLLPHIPRCTSADTHFKGYFIPKLPLKKLVCSATGTRGARCAPGLGRTHLGKEVSPEVGVHSGAAGNVGQQGDEPLHFVDHRICKWHVLAVLVRGPASSFDSSSNLLLHLFWKEQRMGMYPSEETNSPCRSEFGKKCVFPGSGGRGVLKHQELTLDLWVFHHQQDGPLQCGGRGLCARHDQVKYGCH</sequence>
<dbReference type="FunFam" id="1.10.630.10:FF:000165">
    <property type="entry name" value="Cytochrome P450, family 2, subfamily Y, polypeptide 3"/>
    <property type="match status" value="1"/>
</dbReference>
<dbReference type="GO" id="GO:0006082">
    <property type="term" value="P:organic acid metabolic process"/>
    <property type="evidence" value="ECO:0007669"/>
    <property type="project" value="TreeGrafter"/>
</dbReference>
<organism evidence="6 7">
    <name type="scientific">Pavo cristatus</name>
    <name type="common">Indian peafowl</name>
    <name type="synonym">Blue peafowl</name>
    <dbReference type="NCBI Taxonomy" id="9049"/>
    <lineage>
        <taxon>Eukaryota</taxon>
        <taxon>Metazoa</taxon>
        <taxon>Chordata</taxon>
        <taxon>Craniata</taxon>
        <taxon>Vertebrata</taxon>
        <taxon>Euteleostomi</taxon>
        <taxon>Archelosauria</taxon>
        <taxon>Archosauria</taxon>
        <taxon>Dinosauria</taxon>
        <taxon>Saurischia</taxon>
        <taxon>Theropoda</taxon>
        <taxon>Coelurosauria</taxon>
        <taxon>Aves</taxon>
        <taxon>Neognathae</taxon>
        <taxon>Galloanserae</taxon>
        <taxon>Galliformes</taxon>
        <taxon>Phasianidae</taxon>
        <taxon>Phasianinae</taxon>
        <taxon>Pavo</taxon>
    </lineage>
</organism>
<reference evidence="6" key="2">
    <citation type="submission" date="2025-09" db="UniProtKB">
        <authorList>
            <consortium name="Ensembl"/>
        </authorList>
    </citation>
    <scope>IDENTIFICATION</scope>
</reference>
<dbReference type="InterPro" id="IPR050182">
    <property type="entry name" value="Cytochrome_P450_fam2"/>
</dbReference>
<keyword evidence="3" id="KW-0479">Metal-binding</keyword>
<evidence type="ECO:0000256" key="1">
    <source>
        <dbReference type="ARBA" id="ARBA00001971"/>
    </source>
</evidence>
<dbReference type="Pfam" id="PF00067">
    <property type="entry name" value="p450"/>
    <property type="match status" value="1"/>
</dbReference>
<keyword evidence="5" id="KW-0472">Membrane</keyword>
<dbReference type="GO" id="GO:0020037">
    <property type="term" value="F:heme binding"/>
    <property type="evidence" value="ECO:0007669"/>
    <property type="project" value="InterPro"/>
</dbReference>
<dbReference type="InterPro" id="IPR001128">
    <property type="entry name" value="Cyt_P450"/>
</dbReference>
<protein>
    <submittedName>
        <fullName evidence="6">Cytochrome P450 family 2 subfamily W member 1</fullName>
    </submittedName>
</protein>
<dbReference type="SUPFAM" id="SSF48264">
    <property type="entry name" value="Cytochrome P450"/>
    <property type="match status" value="1"/>
</dbReference>
<comment type="cofactor">
    <cofactor evidence="1">
        <name>heme</name>
        <dbReference type="ChEBI" id="CHEBI:30413"/>
    </cofactor>
</comment>
<dbReference type="GO" id="GO:0006805">
    <property type="term" value="P:xenobiotic metabolic process"/>
    <property type="evidence" value="ECO:0007669"/>
    <property type="project" value="TreeGrafter"/>
</dbReference>
<dbReference type="Gene3D" id="1.10.630.10">
    <property type="entry name" value="Cytochrome P450"/>
    <property type="match status" value="1"/>
</dbReference>
<reference evidence="6" key="1">
    <citation type="submission" date="2025-08" db="UniProtKB">
        <authorList>
            <consortium name="Ensembl"/>
        </authorList>
    </citation>
    <scope>IDENTIFICATION</scope>
</reference>
<name>A0A8C9ESN0_PAVCR</name>
<comment type="similarity">
    <text evidence="2">Belongs to the cytochrome P450 family.</text>
</comment>
<dbReference type="InterPro" id="IPR002401">
    <property type="entry name" value="Cyt_P450_E_grp-I"/>
</dbReference>
<dbReference type="Proteomes" id="UP000694428">
    <property type="component" value="Unplaced"/>
</dbReference>
<dbReference type="PRINTS" id="PR00385">
    <property type="entry name" value="P450"/>
</dbReference>
<evidence type="ECO:0000256" key="4">
    <source>
        <dbReference type="ARBA" id="ARBA00023004"/>
    </source>
</evidence>
<keyword evidence="7" id="KW-1185">Reference proteome</keyword>
<accession>A0A8C9ESN0</accession>
<evidence type="ECO:0000313" key="6">
    <source>
        <dbReference type="Ensembl" id="ENSPSTP00000004536.1"/>
    </source>
</evidence>
<dbReference type="PANTHER" id="PTHR24300">
    <property type="entry name" value="CYTOCHROME P450 508A4-RELATED"/>
    <property type="match status" value="1"/>
</dbReference>
<keyword evidence="4" id="KW-0408">Iron</keyword>
<dbReference type="PRINTS" id="PR00463">
    <property type="entry name" value="EP450I"/>
</dbReference>
<dbReference type="GO" id="GO:0016712">
    <property type="term" value="F:oxidoreductase activity, acting on paired donors, with incorporation or reduction of molecular oxygen, reduced flavin or flavoprotein as one donor, and incorporation of one atom of oxygen"/>
    <property type="evidence" value="ECO:0007669"/>
    <property type="project" value="TreeGrafter"/>
</dbReference>
<proteinExistence type="inferred from homology"/>
<dbReference type="Ensembl" id="ENSPSTT00000004767.1">
    <property type="protein sequence ID" value="ENSPSTP00000004536.1"/>
    <property type="gene ID" value="ENSPSTG00000003258.1"/>
</dbReference>
<dbReference type="GO" id="GO:0005506">
    <property type="term" value="F:iron ion binding"/>
    <property type="evidence" value="ECO:0007669"/>
    <property type="project" value="InterPro"/>
</dbReference>
<dbReference type="InterPro" id="IPR036396">
    <property type="entry name" value="Cyt_P450_sf"/>
</dbReference>
<evidence type="ECO:0000256" key="5">
    <source>
        <dbReference type="SAM" id="Phobius"/>
    </source>
</evidence>
<dbReference type="AlphaFoldDB" id="A0A8C9ESN0"/>
<dbReference type="GO" id="GO:0005737">
    <property type="term" value="C:cytoplasm"/>
    <property type="evidence" value="ECO:0007669"/>
    <property type="project" value="TreeGrafter"/>
</dbReference>